<proteinExistence type="inferred from homology"/>
<dbReference type="InterPro" id="IPR036291">
    <property type="entry name" value="NAD(P)-bd_dom_sf"/>
</dbReference>
<keyword evidence="2" id="KW-0560">Oxidoreductase</keyword>
<keyword evidence="3" id="KW-0812">Transmembrane</keyword>
<comment type="caution">
    <text evidence="4">The sequence shown here is derived from an EMBL/GenBank/DDBJ whole genome shotgun (WGS) entry which is preliminary data.</text>
</comment>
<sequence length="326" mass="37134">MVYGIFLFMVFIRFLGIEVAMTVKYLAAGLPENYRIFTVQFLVRFFSYYLLMTYQTVVPWVIIKYGISVYGQDGITKINRIQVLQNKLLKVLAGKKIRYSTDKLHDEFGLLKVVDFTNQEILINSIKKLISIIHNVIIFYDTLGPVAPGPRLYIRLEDQLWMRHIHIIPGSVIGTVILSPEVNFGKYIIFSLGSTFENISYFQFHGGSLNKAFIDFFTQALAEEVRGTGVTVQGVHPGMVDTNMTKGFENLINGGKGMPEIFFPKVSAFCVSAFATLGKTEYTTGYWGHGLSMYILAMIPTSLQRKMQAEENKKVYEKYLKVQKQN</sequence>
<evidence type="ECO:0000313" key="4">
    <source>
        <dbReference type="EMBL" id="CAL4187844.1"/>
    </source>
</evidence>
<accession>A0AAV2SIE5</accession>
<dbReference type="Proteomes" id="UP001497623">
    <property type="component" value="Unassembled WGS sequence"/>
</dbReference>
<keyword evidence="3" id="KW-1133">Transmembrane helix</keyword>
<dbReference type="GO" id="GO:0005783">
    <property type="term" value="C:endoplasmic reticulum"/>
    <property type="evidence" value="ECO:0007669"/>
    <property type="project" value="TreeGrafter"/>
</dbReference>
<reference evidence="4 5" key="1">
    <citation type="submission" date="2024-05" db="EMBL/GenBank/DDBJ databases">
        <authorList>
            <person name="Wallberg A."/>
        </authorList>
    </citation>
    <scope>NUCLEOTIDE SEQUENCE [LARGE SCALE GENOMIC DNA]</scope>
</reference>
<gene>
    <name evidence="4" type="ORF">MNOR_LOCUS36229</name>
</gene>
<evidence type="ECO:0000256" key="3">
    <source>
        <dbReference type="SAM" id="Phobius"/>
    </source>
</evidence>
<feature type="transmembrane region" description="Helical" evidence="3">
    <location>
        <begin position="48"/>
        <end position="67"/>
    </location>
</feature>
<organism evidence="4 5">
    <name type="scientific">Meganyctiphanes norvegica</name>
    <name type="common">Northern krill</name>
    <name type="synonym">Thysanopoda norvegica</name>
    <dbReference type="NCBI Taxonomy" id="48144"/>
    <lineage>
        <taxon>Eukaryota</taxon>
        <taxon>Metazoa</taxon>
        <taxon>Ecdysozoa</taxon>
        <taxon>Arthropoda</taxon>
        <taxon>Crustacea</taxon>
        <taxon>Multicrustacea</taxon>
        <taxon>Malacostraca</taxon>
        <taxon>Eumalacostraca</taxon>
        <taxon>Eucarida</taxon>
        <taxon>Euphausiacea</taxon>
        <taxon>Euphausiidae</taxon>
        <taxon>Meganyctiphanes</taxon>
    </lineage>
</organism>
<dbReference type="GO" id="GO:0016491">
    <property type="term" value="F:oxidoreductase activity"/>
    <property type="evidence" value="ECO:0007669"/>
    <property type="project" value="UniProtKB-KW"/>
</dbReference>
<comment type="similarity">
    <text evidence="1">Belongs to the short-chain dehydrogenases/reductases (SDR) family.</text>
</comment>
<feature type="non-terminal residue" evidence="4">
    <location>
        <position position="326"/>
    </location>
</feature>
<evidence type="ECO:0000313" key="5">
    <source>
        <dbReference type="Proteomes" id="UP001497623"/>
    </source>
</evidence>
<dbReference type="PANTHER" id="PTHR43899">
    <property type="entry name" value="RH59310P"/>
    <property type="match status" value="1"/>
</dbReference>
<evidence type="ECO:0000256" key="2">
    <source>
        <dbReference type="ARBA" id="ARBA00023002"/>
    </source>
</evidence>
<protein>
    <submittedName>
        <fullName evidence="4">Uncharacterized protein</fullName>
    </submittedName>
</protein>
<keyword evidence="5" id="KW-1185">Reference proteome</keyword>
<dbReference type="AlphaFoldDB" id="A0AAV2SIE5"/>
<dbReference type="Gene3D" id="3.40.50.720">
    <property type="entry name" value="NAD(P)-binding Rossmann-like Domain"/>
    <property type="match status" value="1"/>
</dbReference>
<evidence type="ECO:0000256" key="1">
    <source>
        <dbReference type="ARBA" id="ARBA00006484"/>
    </source>
</evidence>
<keyword evidence="3" id="KW-0472">Membrane</keyword>
<dbReference type="PANTHER" id="PTHR43899:SF13">
    <property type="entry name" value="RH59310P"/>
    <property type="match status" value="1"/>
</dbReference>
<dbReference type="InterPro" id="IPR051019">
    <property type="entry name" value="VLCFA-Steroid_DH"/>
</dbReference>
<dbReference type="InterPro" id="IPR002347">
    <property type="entry name" value="SDR_fam"/>
</dbReference>
<feature type="transmembrane region" description="Helical" evidence="3">
    <location>
        <begin position="6"/>
        <end position="27"/>
    </location>
</feature>
<dbReference type="SUPFAM" id="SSF51735">
    <property type="entry name" value="NAD(P)-binding Rossmann-fold domains"/>
    <property type="match status" value="1"/>
</dbReference>
<name>A0AAV2SIE5_MEGNR</name>
<dbReference type="EMBL" id="CAXKWB010064580">
    <property type="protein sequence ID" value="CAL4187844.1"/>
    <property type="molecule type" value="Genomic_DNA"/>
</dbReference>
<dbReference type="Pfam" id="PF00106">
    <property type="entry name" value="adh_short"/>
    <property type="match status" value="1"/>
</dbReference>